<keyword evidence="2" id="KW-1185">Reference proteome</keyword>
<protein>
    <submittedName>
        <fullName evidence="1">Uncharacterized protein</fullName>
    </submittedName>
</protein>
<evidence type="ECO:0000313" key="2">
    <source>
        <dbReference type="Proteomes" id="UP001059596"/>
    </source>
</evidence>
<comment type="caution">
    <text evidence="1">The sequence shown here is derived from an EMBL/GenBank/DDBJ whole genome shotgun (WGS) entry which is preliminary data.</text>
</comment>
<dbReference type="Proteomes" id="UP001059596">
    <property type="component" value="Unassembled WGS sequence"/>
</dbReference>
<reference evidence="1" key="1">
    <citation type="journal article" date="2023" name="Genome Biol. Evol.">
        <title>Long-read-based Genome Assembly of Drosophila gunungcola Reveals Fewer Chemosensory Genes in Flower-breeding Species.</title>
        <authorList>
            <person name="Negi A."/>
            <person name="Liao B.Y."/>
            <person name="Yeh S.D."/>
        </authorList>
    </citation>
    <scope>NUCLEOTIDE SEQUENCE</scope>
    <source>
        <strain evidence="1">Sukarami</strain>
    </source>
</reference>
<dbReference type="AlphaFoldDB" id="A0A9P9YR93"/>
<evidence type="ECO:0000313" key="1">
    <source>
        <dbReference type="EMBL" id="KAI8041443.1"/>
    </source>
</evidence>
<dbReference type="EMBL" id="JAMKOV010000003">
    <property type="protein sequence ID" value="KAI8041443.1"/>
    <property type="molecule type" value="Genomic_DNA"/>
</dbReference>
<gene>
    <name evidence="1" type="ORF">M5D96_005702</name>
</gene>
<dbReference type="OrthoDB" id="7806155at2759"/>
<sequence length="84" mass="9544">MCSLVAVSIRIGLPCPGSASIIHHARKTTNQPGRANLNGKRPTPCMRLYPRFRFWQEFGMQFGYLAELGPRLKYLSKKFAEAFN</sequence>
<accession>A0A9P9YR93</accession>
<name>A0A9P9YR93_9MUSC</name>
<proteinExistence type="predicted"/>
<organism evidence="1 2">
    <name type="scientific">Drosophila gunungcola</name>
    <name type="common">fruit fly</name>
    <dbReference type="NCBI Taxonomy" id="103775"/>
    <lineage>
        <taxon>Eukaryota</taxon>
        <taxon>Metazoa</taxon>
        <taxon>Ecdysozoa</taxon>
        <taxon>Arthropoda</taxon>
        <taxon>Hexapoda</taxon>
        <taxon>Insecta</taxon>
        <taxon>Pterygota</taxon>
        <taxon>Neoptera</taxon>
        <taxon>Endopterygota</taxon>
        <taxon>Diptera</taxon>
        <taxon>Brachycera</taxon>
        <taxon>Muscomorpha</taxon>
        <taxon>Ephydroidea</taxon>
        <taxon>Drosophilidae</taxon>
        <taxon>Drosophila</taxon>
        <taxon>Sophophora</taxon>
    </lineage>
</organism>